<evidence type="ECO:0000256" key="1">
    <source>
        <dbReference type="SAM" id="Phobius"/>
    </source>
</evidence>
<keyword evidence="1" id="KW-0812">Transmembrane</keyword>
<dbReference type="Proteomes" id="UP000732619">
    <property type="component" value="Unassembled WGS sequence"/>
</dbReference>
<sequence>MFLELFLVFIATFLGTGALNIIFRFLGKRGYMGNLYETVRGGTPRAIGLIPFIVISLFLPAGYNNLVLVIGLCALVDDVIGRRRIANLPIEIGQLARGIGMLCVIGLGYPLMGISSILVALMIQPMNIADMQPGSAVSVVIIMSFFTILATLILGVAPVAQIPAYYVPLLTLVTCIAYAPLDYSGKIMLGEVGNHTFAIALGISFYILGGFLGTLILFIVTTALIAYIRRKNLSRFLINKLHISNPTFGDLFMDVLTGGGLGDLFRKIILGERQQVVTDNLLISLGFRRLLYNPYSPNLERVVEKDVRTKPIDLRKLS</sequence>
<accession>A0A8T3VW16</accession>
<comment type="caution">
    <text evidence="2">The sequence shown here is derived from an EMBL/GenBank/DDBJ whole genome shotgun (WGS) entry which is preliminary data.</text>
</comment>
<gene>
    <name evidence="2" type="ORF">E7Z75_01620</name>
</gene>
<feature type="transmembrane region" description="Helical" evidence="1">
    <location>
        <begin position="135"/>
        <end position="157"/>
    </location>
</feature>
<evidence type="ECO:0000313" key="2">
    <source>
        <dbReference type="EMBL" id="MBE6511839.1"/>
    </source>
</evidence>
<name>A0A8T3VW16_METOL</name>
<proteinExistence type="predicted"/>
<feature type="transmembrane region" description="Helical" evidence="1">
    <location>
        <begin position="5"/>
        <end position="26"/>
    </location>
</feature>
<protein>
    <submittedName>
        <fullName evidence="2">Cell wall biosynthesis protein</fullName>
    </submittedName>
</protein>
<dbReference type="AlphaFoldDB" id="A0A8T3VW16"/>
<evidence type="ECO:0000313" key="3">
    <source>
        <dbReference type="Proteomes" id="UP000732619"/>
    </source>
</evidence>
<feature type="transmembrane region" description="Helical" evidence="1">
    <location>
        <begin position="164"/>
        <end position="181"/>
    </location>
</feature>
<dbReference type="EMBL" id="SUTG01000004">
    <property type="protein sequence ID" value="MBE6511839.1"/>
    <property type="molecule type" value="Genomic_DNA"/>
</dbReference>
<feature type="transmembrane region" description="Helical" evidence="1">
    <location>
        <begin position="98"/>
        <end position="123"/>
    </location>
</feature>
<keyword evidence="1" id="KW-1133">Transmembrane helix</keyword>
<reference evidence="2" key="1">
    <citation type="submission" date="2019-04" db="EMBL/GenBank/DDBJ databases">
        <title>Evolution of Biomass-Degrading Anaerobic Consortia Revealed by Metagenomics.</title>
        <authorList>
            <person name="Peng X."/>
        </authorList>
    </citation>
    <scope>NUCLEOTIDE SEQUENCE</scope>
    <source>
        <strain evidence="2">SIG14</strain>
    </source>
</reference>
<organism evidence="2 3">
    <name type="scientific">Methanobrevibacter olleyae</name>
    <dbReference type="NCBI Taxonomy" id="294671"/>
    <lineage>
        <taxon>Archaea</taxon>
        <taxon>Methanobacteriati</taxon>
        <taxon>Methanobacteriota</taxon>
        <taxon>Methanomada group</taxon>
        <taxon>Methanobacteria</taxon>
        <taxon>Methanobacteriales</taxon>
        <taxon>Methanobacteriaceae</taxon>
        <taxon>Methanobrevibacter</taxon>
    </lineage>
</organism>
<feature type="transmembrane region" description="Helical" evidence="1">
    <location>
        <begin position="201"/>
        <end position="228"/>
    </location>
</feature>
<feature type="transmembrane region" description="Helical" evidence="1">
    <location>
        <begin position="46"/>
        <end position="77"/>
    </location>
</feature>
<keyword evidence="1" id="KW-0472">Membrane</keyword>